<dbReference type="GO" id="GO:0008718">
    <property type="term" value="F:D-amino-acid dehydrogenase activity"/>
    <property type="evidence" value="ECO:0007669"/>
    <property type="project" value="TreeGrafter"/>
</dbReference>
<keyword evidence="5" id="KW-1185">Reference proteome</keyword>
<dbReference type="SUPFAM" id="SSF51905">
    <property type="entry name" value="FAD/NAD(P)-binding domain"/>
    <property type="match status" value="1"/>
</dbReference>
<evidence type="ECO:0000256" key="1">
    <source>
        <dbReference type="ARBA" id="ARBA00009410"/>
    </source>
</evidence>
<reference evidence="4 5" key="1">
    <citation type="submission" date="2019-04" db="EMBL/GenBank/DDBJ databases">
        <title>Draft genome sequence of Gemmobacter aestuarii sp. nov.</title>
        <authorList>
            <person name="Hameed A."/>
            <person name="Lin S.-Y."/>
            <person name="Shahina M."/>
            <person name="Lai W.-A."/>
            <person name="Young C.-C."/>
        </authorList>
    </citation>
    <scope>NUCLEOTIDE SEQUENCE [LARGE SCALE GENOMIC DNA]</scope>
    <source>
        <strain evidence="4 5">CC-PW-75</strain>
    </source>
</reference>
<comment type="caution">
    <text evidence="4">The sequence shown here is derived from an EMBL/GenBank/DDBJ whole genome shotgun (WGS) entry which is preliminary data.</text>
</comment>
<protein>
    <submittedName>
        <fullName evidence="4">D-amino acid dehydrogenase</fullName>
    </submittedName>
</protein>
<dbReference type="Gene3D" id="3.30.9.10">
    <property type="entry name" value="D-Amino Acid Oxidase, subunit A, domain 2"/>
    <property type="match status" value="1"/>
</dbReference>
<comment type="similarity">
    <text evidence="1">Belongs to the DadA oxidoreductase family.</text>
</comment>
<gene>
    <name evidence="4" type="ORF">E7811_17645</name>
</gene>
<dbReference type="NCBIfam" id="NF009074">
    <property type="entry name" value="PRK12409.1"/>
    <property type="match status" value="1"/>
</dbReference>
<accession>A0A4S3MJ03</accession>
<dbReference type="GO" id="GO:0005737">
    <property type="term" value="C:cytoplasm"/>
    <property type="evidence" value="ECO:0007669"/>
    <property type="project" value="TreeGrafter"/>
</dbReference>
<dbReference type="InterPro" id="IPR006076">
    <property type="entry name" value="FAD-dep_OxRdtase"/>
</dbReference>
<dbReference type="RefSeq" id="WP_136396007.1">
    <property type="nucleotide sequence ID" value="NZ_SSND01000008.1"/>
</dbReference>
<dbReference type="Gene3D" id="3.50.50.60">
    <property type="entry name" value="FAD/NAD(P)-binding domain"/>
    <property type="match status" value="2"/>
</dbReference>
<dbReference type="EMBL" id="SSND01000008">
    <property type="protein sequence ID" value="THD80851.1"/>
    <property type="molecule type" value="Genomic_DNA"/>
</dbReference>
<organism evidence="4 5">
    <name type="scientific">Aliigemmobacter aestuarii</name>
    <dbReference type="NCBI Taxonomy" id="1445661"/>
    <lineage>
        <taxon>Bacteria</taxon>
        <taxon>Pseudomonadati</taxon>
        <taxon>Pseudomonadota</taxon>
        <taxon>Alphaproteobacteria</taxon>
        <taxon>Rhodobacterales</taxon>
        <taxon>Paracoccaceae</taxon>
        <taxon>Aliigemmobacter</taxon>
    </lineage>
</organism>
<evidence type="ECO:0000259" key="3">
    <source>
        <dbReference type="Pfam" id="PF01266"/>
    </source>
</evidence>
<dbReference type="PANTHER" id="PTHR13847">
    <property type="entry name" value="SARCOSINE DEHYDROGENASE-RELATED"/>
    <property type="match status" value="1"/>
</dbReference>
<dbReference type="PANTHER" id="PTHR13847:SF280">
    <property type="entry name" value="D-AMINO ACID DEHYDROGENASE"/>
    <property type="match status" value="1"/>
</dbReference>
<dbReference type="InterPro" id="IPR036188">
    <property type="entry name" value="FAD/NAD-bd_sf"/>
</dbReference>
<dbReference type="OrthoDB" id="9805337at2"/>
<proteinExistence type="inferred from homology"/>
<evidence type="ECO:0000313" key="4">
    <source>
        <dbReference type="EMBL" id="THD80851.1"/>
    </source>
</evidence>
<dbReference type="AlphaFoldDB" id="A0A4S3MJ03"/>
<name>A0A4S3MJ03_9RHOB</name>
<evidence type="ECO:0000313" key="5">
    <source>
        <dbReference type="Proteomes" id="UP000309450"/>
    </source>
</evidence>
<dbReference type="Pfam" id="PF01266">
    <property type="entry name" value="DAO"/>
    <property type="match status" value="1"/>
</dbReference>
<dbReference type="GO" id="GO:0055130">
    <property type="term" value="P:D-alanine catabolic process"/>
    <property type="evidence" value="ECO:0007669"/>
    <property type="project" value="TreeGrafter"/>
</dbReference>
<feature type="domain" description="FAD dependent oxidoreductase" evidence="3">
    <location>
        <begin position="3"/>
        <end position="399"/>
    </location>
</feature>
<sequence>MTRIAVIGAGITGVTTASSLMDRGYDVTLFDRNRYAAMQTSFANGGQLSASNAETWNRWATVLKGMKWMLERGAPLLVNPKPSWHKYSWMAEFIGAIPQYRNNTIATTRMAIAARGLLKEKAERHGFDFNCEDRGILHIYTDKTEFDHATEVNKLLAEGGLQRRAVSPEEVRQIEPALSGKFHGGYYTESDFTGDIHRYTTGLAKAIEAAGAQLRFGTDVDAIRLEDAGVQITWSRNNESQTERFDAIVVCAGVESRRIAATLGDRVNVYPVKGYSITVRLDDEDSQRAAPWISLLDDEAKIVTSRLGRDRFRIAGTAEFNGYNLDIRDDRIRPLIKWCERFFPGVSTEHAIPWAGLRPMMPNMMPKVEQGRHARVFYNTGHGHLGWTLSAVTAEMIAEKVAASPVMKQAALFPIGQPVKAPALKEVA</sequence>
<dbReference type="Proteomes" id="UP000309450">
    <property type="component" value="Unassembled WGS sequence"/>
</dbReference>
<dbReference type="GO" id="GO:0005886">
    <property type="term" value="C:plasma membrane"/>
    <property type="evidence" value="ECO:0007669"/>
    <property type="project" value="TreeGrafter"/>
</dbReference>
<evidence type="ECO:0000256" key="2">
    <source>
        <dbReference type="ARBA" id="ARBA00023002"/>
    </source>
</evidence>
<dbReference type="SUPFAM" id="SSF54373">
    <property type="entry name" value="FAD-linked reductases, C-terminal domain"/>
    <property type="match status" value="1"/>
</dbReference>
<keyword evidence="2" id="KW-0560">Oxidoreductase</keyword>